<keyword evidence="4" id="KW-0460">Magnesium</keyword>
<name>A0A839SCM4_9SPHI</name>
<dbReference type="PANTHER" id="PTHR46193:SF18">
    <property type="entry name" value="HEXITOL PHOSPHATASE B"/>
    <property type="match status" value="1"/>
</dbReference>
<dbReference type="CDD" id="cd07505">
    <property type="entry name" value="HAD_BPGM-like"/>
    <property type="match status" value="1"/>
</dbReference>
<dbReference type="Proteomes" id="UP000539265">
    <property type="component" value="Unassembled WGS sequence"/>
</dbReference>
<dbReference type="SFLD" id="SFLDG01135">
    <property type="entry name" value="C1.5.6:_HAD__Beta-PGM__Phospha"/>
    <property type="match status" value="1"/>
</dbReference>
<accession>A0A839SCM4</accession>
<dbReference type="Gene3D" id="3.40.50.1000">
    <property type="entry name" value="HAD superfamily/HAD-like"/>
    <property type="match status" value="1"/>
</dbReference>
<evidence type="ECO:0000256" key="5">
    <source>
        <dbReference type="ARBA" id="ARBA00023277"/>
    </source>
</evidence>
<reference evidence="6" key="1">
    <citation type="submission" date="2020-08" db="EMBL/GenBank/DDBJ databases">
        <title>Genomic Encyclopedia of Type Strains, Phase III (KMG-III): the genomes of soil and plant-associated and newly described type strains.</title>
        <authorList>
            <person name="Whitman W."/>
        </authorList>
    </citation>
    <scope>NUCLEOTIDE SEQUENCE [LARGE SCALE GENOMIC DNA]</scope>
    <source>
        <strain evidence="6">CECT 8628</strain>
    </source>
</reference>
<dbReference type="RefSeq" id="WP_157750681.1">
    <property type="nucleotide sequence ID" value="NZ_AP017313.1"/>
</dbReference>
<protein>
    <submittedName>
        <fullName evidence="6">Beta-phosphoglucomutase family hydrolase</fullName>
    </submittedName>
</protein>
<dbReference type="Pfam" id="PF13419">
    <property type="entry name" value="HAD_2"/>
    <property type="match status" value="1"/>
</dbReference>
<dbReference type="InterPro" id="IPR036412">
    <property type="entry name" value="HAD-like_sf"/>
</dbReference>
<dbReference type="SFLD" id="SFLDS00003">
    <property type="entry name" value="Haloacid_Dehalogenase"/>
    <property type="match status" value="1"/>
</dbReference>
<keyword evidence="6" id="KW-0378">Hydrolase</keyword>
<evidence type="ECO:0000256" key="3">
    <source>
        <dbReference type="ARBA" id="ARBA00022723"/>
    </source>
</evidence>
<dbReference type="OrthoDB" id="9797743at2"/>
<dbReference type="GO" id="GO:0016787">
    <property type="term" value="F:hydrolase activity"/>
    <property type="evidence" value="ECO:0007669"/>
    <property type="project" value="UniProtKB-KW"/>
</dbReference>
<evidence type="ECO:0000256" key="1">
    <source>
        <dbReference type="ARBA" id="ARBA00001946"/>
    </source>
</evidence>
<gene>
    <name evidence="6" type="ORF">FHS11_001440</name>
</gene>
<dbReference type="InterPro" id="IPR023214">
    <property type="entry name" value="HAD_sf"/>
</dbReference>
<evidence type="ECO:0000313" key="6">
    <source>
        <dbReference type="EMBL" id="MBB3055023.1"/>
    </source>
</evidence>
<evidence type="ECO:0000256" key="2">
    <source>
        <dbReference type="ARBA" id="ARBA00006171"/>
    </source>
</evidence>
<dbReference type="InterPro" id="IPR051600">
    <property type="entry name" value="Beta-PGM-like"/>
</dbReference>
<dbReference type="SUPFAM" id="SSF56784">
    <property type="entry name" value="HAD-like"/>
    <property type="match status" value="1"/>
</dbReference>
<sequence length="222" mass="24423">MGTTSIFAAIFDMDGTLIDNTPYHFKSWQALYKKYGKGGLSKETYYTTISGVPVLETIRRVFGEGRDEAQLKDLLNEKEEFYRQLYAPYLAPINGLEHFLNGLKNAGVKMAMGTSATQEDIDFVFNKIPIEGDFDAIINSTMVTRPKPDPQVFLKAAKKLGMPPEKCVVFEDSLAGVKAANSAGMKVVGITTGHTAAELQPVNLVIDNYLALTVQKLAALFE</sequence>
<keyword evidence="3" id="KW-0479">Metal-binding</keyword>
<dbReference type="InterPro" id="IPR006439">
    <property type="entry name" value="HAD-SF_hydro_IA"/>
</dbReference>
<comment type="cofactor">
    <cofactor evidence="1">
        <name>Mg(2+)</name>
        <dbReference type="ChEBI" id="CHEBI:18420"/>
    </cofactor>
</comment>
<evidence type="ECO:0000256" key="4">
    <source>
        <dbReference type="ARBA" id="ARBA00022842"/>
    </source>
</evidence>
<dbReference type="AlphaFoldDB" id="A0A839SCM4"/>
<dbReference type="GO" id="GO:0046872">
    <property type="term" value="F:metal ion binding"/>
    <property type="evidence" value="ECO:0007669"/>
    <property type="project" value="UniProtKB-KW"/>
</dbReference>
<comment type="similarity">
    <text evidence="2">Belongs to the HAD-like hydrolase superfamily. CbbY/CbbZ/Gph/YieH family.</text>
</comment>
<dbReference type="Gene3D" id="1.10.150.240">
    <property type="entry name" value="Putative phosphatase, domain 2"/>
    <property type="match status" value="1"/>
</dbReference>
<dbReference type="InterPro" id="IPR023198">
    <property type="entry name" value="PGP-like_dom2"/>
</dbReference>
<dbReference type="SFLD" id="SFLDG01129">
    <property type="entry name" value="C1.5:_HAD__Beta-PGM__Phosphata"/>
    <property type="match status" value="1"/>
</dbReference>
<keyword evidence="5" id="KW-0119">Carbohydrate metabolism</keyword>
<dbReference type="InterPro" id="IPR041492">
    <property type="entry name" value="HAD_2"/>
</dbReference>
<organism evidence="6 7">
    <name type="scientific">Mucilaginibacter gotjawali</name>
    <dbReference type="NCBI Taxonomy" id="1550579"/>
    <lineage>
        <taxon>Bacteria</taxon>
        <taxon>Pseudomonadati</taxon>
        <taxon>Bacteroidota</taxon>
        <taxon>Sphingobacteriia</taxon>
        <taxon>Sphingobacteriales</taxon>
        <taxon>Sphingobacteriaceae</taxon>
        <taxon>Mucilaginibacter</taxon>
    </lineage>
</organism>
<dbReference type="EMBL" id="JACHWX010000003">
    <property type="protein sequence ID" value="MBB3055023.1"/>
    <property type="molecule type" value="Genomic_DNA"/>
</dbReference>
<dbReference type="NCBIfam" id="TIGR01509">
    <property type="entry name" value="HAD-SF-IA-v3"/>
    <property type="match status" value="1"/>
</dbReference>
<dbReference type="PRINTS" id="PR00413">
    <property type="entry name" value="HADHALOGNASE"/>
</dbReference>
<dbReference type="PANTHER" id="PTHR46193">
    <property type="entry name" value="6-PHOSPHOGLUCONATE PHOSPHATASE"/>
    <property type="match status" value="1"/>
</dbReference>
<evidence type="ECO:0000313" key="7">
    <source>
        <dbReference type="Proteomes" id="UP000539265"/>
    </source>
</evidence>
<proteinExistence type="inferred from homology"/>
<keyword evidence="7" id="KW-1185">Reference proteome</keyword>
<comment type="caution">
    <text evidence="6">The sequence shown here is derived from an EMBL/GenBank/DDBJ whole genome shotgun (WGS) entry which is preliminary data.</text>
</comment>